<evidence type="ECO:0000313" key="2">
    <source>
        <dbReference type="Proteomes" id="UP000002671"/>
    </source>
</evidence>
<dbReference type="RefSeq" id="NP_819193.1">
    <property type="nucleotide sequence ID" value="NC_002971.4"/>
</dbReference>
<name>Q83F10_COXBU</name>
<dbReference type="GeneID" id="1208014"/>
<dbReference type="EnsemblBacteria" id="AAO89707">
    <property type="protein sequence ID" value="AAO89707"/>
    <property type="gene ID" value="CBU_0143"/>
</dbReference>
<organism evidence="1 2">
    <name type="scientific">Coxiella burnetii (strain RSA 493 / Nine Mile phase I)</name>
    <dbReference type="NCBI Taxonomy" id="227377"/>
    <lineage>
        <taxon>Bacteria</taxon>
        <taxon>Pseudomonadati</taxon>
        <taxon>Pseudomonadota</taxon>
        <taxon>Gammaproteobacteria</taxon>
        <taxon>Legionellales</taxon>
        <taxon>Coxiellaceae</taxon>
        <taxon>Coxiella</taxon>
    </lineage>
</organism>
<dbReference type="PATRIC" id="fig|227377.7.peg.145"/>
<proteinExistence type="predicted"/>
<dbReference type="KEGG" id="cbu:CBU_0143"/>
<dbReference type="RefSeq" id="WP_010957402.1">
    <property type="nucleotide sequence ID" value="NC_002971.4"/>
</dbReference>
<dbReference type="Proteomes" id="UP000002671">
    <property type="component" value="Chromosome"/>
</dbReference>
<evidence type="ECO:0000313" key="1">
    <source>
        <dbReference type="EMBL" id="AAO89707.1"/>
    </source>
</evidence>
<reference evidence="1 2" key="2">
    <citation type="journal article" date="2009" name="Infect. Immun.">
        <title>Comparative genomics reveal extensive transposon-mediated genomic plasticity and diversity among potential effector proteins within the genus Coxiella.</title>
        <authorList>
            <person name="Beare P.A."/>
            <person name="Unsworth N."/>
            <person name="Andoh M."/>
            <person name="Voth D.E."/>
            <person name="Omsland A."/>
            <person name="Gilk S.D."/>
            <person name="Williams K.P."/>
            <person name="Sobral B.W."/>
            <person name="Kupko J.J.III."/>
            <person name="Porcella S.F."/>
            <person name="Samuel J.E."/>
            <person name="Heinzen R.A."/>
        </authorList>
    </citation>
    <scope>NUCLEOTIDE SEQUENCE [LARGE SCALE GENOMIC DNA]</scope>
    <source>
        <strain evidence="2">RSA 493 / Nine Mile phase I</strain>
    </source>
</reference>
<gene>
    <name evidence="1" type="ordered locus">CBU_0143</name>
</gene>
<sequence>MYHYPQVTAISILNFVIPRRRPGALLARCARCALGPRLRGNDD</sequence>
<reference evidence="1 2" key="1">
    <citation type="journal article" date="2003" name="Proc. Natl. Acad. Sci. U.S.A.">
        <title>Complete genome sequence of the Q-fever pathogen, Coxiella burnetii.</title>
        <authorList>
            <person name="Seshadri R."/>
            <person name="Paulsen I.T."/>
            <person name="Eisen J.A."/>
            <person name="Read T.D."/>
            <person name="Nelson K.E."/>
            <person name="Nelson W.C."/>
            <person name="Ward N.L."/>
            <person name="Tettelin H."/>
            <person name="Davidsen T.M."/>
            <person name="Beanan M.J."/>
            <person name="Deboy R.T."/>
            <person name="Daugherty S.C."/>
            <person name="Brinkac L.M."/>
            <person name="Madupu R."/>
            <person name="Dodson R.J."/>
            <person name="Khouri H.M."/>
            <person name="Lee K.H."/>
            <person name="Carty H.A."/>
            <person name="Scanlan D."/>
            <person name="Heinzen R.A."/>
            <person name="Thompson H.A."/>
            <person name="Samuel J.E."/>
            <person name="Fraser C.M."/>
            <person name="Heidelberg J.F."/>
        </authorList>
    </citation>
    <scope>NUCLEOTIDE SEQUENCE [LARGE SCALE GENOMIC DNA]</scope>
    <source>
        <strain evidence="2">RSA 493 / Nine Mile phase I</strain>
    </source>
</reference>
<dbReference type="HOGENOM" id="CLU_3232436_0_0_6"/>
<keyword evidence="2" id="KW-1185">Reference proteome</keyword>
<protein>
    <submittedName>
        <fullName evidence="1">Uncharacterized protein</fullName>
    </submittedName>
</protein>
<dbReference type="EMBL" id="AE016828">
    <property type="protein sequence ID" value="AAO89707.1"/>
    <property type="molecule type" value="Genomic_DNA"/>
</dbReference>
<dbReference type="AlphaFoldDB" id="Q83F10"/>
<accession>Q83F10</accession>